<sequence length="619" mass="69109">MAQKLYESLKFSDNSQQIWLLVVLPSAEFSAPIECELSVVSLADTGPYAGLSYVWGNAANRVPIRVNGSEVYITVNLASALRHIRLRSEEKILWVDALCIHQDDLEEKSGQVSMMGDIYGSAEKVIVWLGEATLSTNAAFACFGMVDEPPPELWDSGLVGEKILKQVGERVVDGVFDVFARDWFTRMWVVQEVERAQSIVFKCGQMGMWPKDISSAAYFWNDLSETKTGYERRFKETNPRTYSFLQSLVWGGIESCSLYHLVQVHCYRRCSRPEDKIYALMGLARDAGSYGVADYTKSCKEVYTEFATAVIENTSSLDIIKAAGLGLSTEGRNLALPSWVPNWTTGRSSENFFGFAPQATLGMEAQFRVEGRHSLHARGLVFDTISYVVSIPPVDSRTETSWQDVLKSCQTGKYHGGISKLQALFRVLLFNYDTDAASQFRLTAGRANFSLHLQDFLKELGSSVSGYDTVDSRPVERFLGWLGEERNGRCDAEILGPYFGVNCTMDEWGGLLRTRVHRWRTRNSCLLGTSGRDLLETDGGWMGHAHPGARKGDLTCLVFGCPVPMILREVGSHFVIVGPAYVLGIMQAEEVLGLKMKMGLLEERDSTGPEGFVHECYRR</sequence>
<evidence type="ECO:0000313" key="2">
    <source>
        <dbReference type="EMBL" id="OAQ64027.2"/>
    </source>
</evidence>
<dbReference type="EMBL" id="LSBJ02000005">
    <property type="protein sequence ID" value="OAQ64027.2"/>
    <property type="molecule type" value="Genomic_DNA"/>
</dbReference>
<dbReference type="GeneID" id="28848575"/>
<protein>
    <submittedName>
        <fullName evidence="2">Heterokaryon incompatibility protein (HET) domain-containing protein</fullName>
    </submittedName>
</protein>
<accession>A0A179FF46</accession>
<dbReference type="InterPro" id="IPR010730">
    <property type="entry name" value="HET"/>
</dbReference>
<dbReference type="AlphaFoldDB" id="A0A179FF46"/>
<organism evidence="2 3">
    <name type="scientific">Pochonia chlamydosporia 170</name>
    <dbReference type="NCBI Taxonomy" id="1380566"/>
    <lineage>
        <taxon>Eukaryota</taxon>
        <taxon>Fungi</taxon>
        <taxon>Dikarya</taxon>
        <taxon>Ascomycota</taxon>
        <taxon>Pezizomycotina</taxon>
        <taxon>Sordariomycetes</taxon>
        <taxon>Hypocreomycetidae</taxon>
        <taxon>Hypocreales</taxon>
        <taxon>Clavicipitaceae</taxon>
        <taxon>Pochonia</taxon>
    </lineage>
</organism>
<feature type="domain" description="Heterokaryon incompatibility" evidence="1">
    <location>
        <begin position="48"/>
        <end position="192"/>
    </location>
</feature>
<proteinExistence type="predicted"/>
<evidence type="ECO:0000313" key="3">
    <source>
        <dbReference type="Proteomes" id="UP000078397"/>
    </source>
</evidence>
<dbReference type="RefSeq" id="XP_022284249.1">
    <property type="nucleotide sequence ID" value="XM_022428454.1"/>
</dbReference>
<dbReference type="KEGG" id="pchm:VFPPC_05375"/>
<gene>
    <name evidence="2" type="ORF">VFPPC_05375</name>
</gene>
<dbReference type="InterPro" id="IPR052895">
    <property type="entry name" value="HetReg/Transcr_Mod"/>
</dbReference>
<evidence type="ECO:0000259" key="1">
    <source>
        <dbReference type="Pfam" id="PF06985"/>
    </source>
</evidence>
<dbReference type="Proteomes" id="UP000078397">
    <property type="component" value="Unassembled WGS sequence"/>
</dbReference>
<dbReference type="OrthoDB" id="4932447at2759"/>
<comment type="caution">
    <text evidence="2">The sequence shown here is derived from an EMBL/GenBank/DDBJ whole genome shotgun (WGS) entry which is preliminary data.</text>
</comment>
<keyword evidence="3" id="KW-1185">Reference proteome</keyword>
<dbReference type="Pfam" id="PF06985">
    <property type="entry name" value="HET"/>
    <property type="match status" value="1"/>
</dbReference>
<dbReference type="PANTHER" id="PTHR24148:SF64">
    <property type="entry name" value="HETEROKARYON INCOMPATIBILITY DOMAIN-CONTAINING PROTEIN"/>
    <property type="match status" value="1"/>
</dbReference>
<dbReference type="PANTHER" id="PTHR24148">
    <property type="entry name" value="ANKYRIN REPEAT DOMAIN-CONTAINING PROTEIN 39 HOMOLOG-RELATED"/>
    <property type="match status" value="1"/>
</dbReference>
<name>A0A179FF46_METCM</name>
<reference evidence="2 3" key="1">
    <citation type="journal article" date="2016" name="PLoS Pathog.">
        <title>Biosynthesis of antibiotic leucinostatins in bio-control fungus Purpureocillium lilacinum and their inhibition on phytophthora revealed by genome mining.</title>
        <authorList>
            <person name="Wang G."/>
            <person name="Liu Z."/>
            <person name="Lin R."/>
            <person name="Li E."/>
            <person name="Mao Z."/>
            <person name="Ling J."/>
            <person name="Yang Y."/>
            <person name="Yin W.B."/>
            <person name="Xie B."/>
        </authorList>
    </citation>
    <scope>NUCLEOTIDE SEQUENCE [LARGE SCALE GENOMIC DNA]</scope>
    <source>
        <strain evidence="2">170</strain>
    </source>
</reference>